<dbReference type="PATRIC" id="fig|1637975.4.peg.2869"/>
<evidence type="ECO:0000256" key="3">
    <source>
        <dbReference type="PROSITE-ProRule" id="PRU00335"/>
    </source>
</evidence>
<keyword evidence="6" id="KW-1185">Reference proteome</keyword>
<evidence type="ECO:0000259" key="4">
    <source>
        <dbReference type="PROSITE" id="PS50977"/>
    </source>
</evidence>
<organism evidence="5 6">
    <name type="scientific">Cytobacillus solani</name>
    <dbReference type="NCBI Taxonomy" id="1637975"/>
    <lineage>
        <taxon>Bacteria</taxon>
        <taxon>Bacillati</taxon>
        <taxon>Bacillota</taxon>
        <taxon>Bacilli</taxon>
        <taxon>Bacillales</taxon>
        <taxon>Bacillaceae</taxon>
        <taxon>Cytobacillus</taxon>
    </lineage>
</organism>
<feature type="domain" description="HTH tetR-type" evidence="4">
    <location>
        <begin position="13"/>
        <end position="73"/>
    </location>
</feature>
<dbReference type="PRINTS" id="PR00455">
    <property type="entry name" value="HTHTETR"/>
</dbReference>
<dbReference type="GO" id="GO:0003677">
    <property type="term" value="F:DNA binding"/>
    <property type="evidence" value="ECO:0007669"/>
    <property type="project" value="UniProtKB-UniRule"/>
</dbReference>
<name>A0A0Q3QPW4_9BACI</name>
<dbReference type="EMBL" id="LJIX01000006">
    <property type="protein sequence ID" value="KQL19734.1"/>
    <property type="molecule type" value="Genomic_DNA"/>
</dbReference>
<dbReference type="InterPro" id="IPR009057">
    <property type="entry name" value="Homeodomain-like_sf"/>
</dbReference>
<protein>
    <submittedName>
        <fullName evidence="5">Transcriptional regulator</fullName>
    </submittedName>
</protein>
<gene>
    <name evidence="5" type="ORF">AN957_14920</name>
</gene>
<dbReference type="PANTHER" id="PTHR43479">
    <property type="entry name" value="ACREF/ENVCD OPERON REPRESSOR-RELATED"/>
    <property type="match status" value="1"/>
</dbReference>
<comment type="caution">
    <text evidence="5">The sequence shown here is derived from an EMBL/GenBank/DDBJ whole genome shotgun (WGS) entry which is preliminary data.</text>
</comment>
<dbReference type="InterPro" id="IPR050624">
    <property type="entry name" value="HTH-type_Tx_Regulator"/>
</dbReference>
<keyword evidence="2 3" id="KW-0238">DNA-binding</keyword>
<evidence type="ECO:0000313" key="6">
    <source>
        <dbReference type="Proteomes" id="UP000050996"/>
    </source>
</evidence>
<sequence>MPRTVEENERIRHLSKEKILETAMGLFIKKGYHTTSISEVASHAGVSKGLLYNYFKGKEELLAYMISSRVTGVSEVMSNAIRFERPEDQLKYIIEHALDHVYENPAEFRFYLNLQTQPEEDELLNKYSKVLIEENANQFEIQCKIFEKLGIEEPRKRSLYFSSTLHGVMLMIISYPKNFPLNEIKKQIVREFC</sequence>
<dbReference type="InterPro" id="IPR023772">
    <property type="entry name" value="DNA-bd_HTH_TetR-type_CS"/>
</dbReference>
<dbReference type="STRING" id="1637975.AN957_14920"/>
<dbReference type="PROSITE" id="PS50977">
    <property type="entry name" value="HTH_TETR_2"/>
    <property type="match status" value="1"/>
</dbReference>
<dbReference type="InterPro" id="IPR001647">
    <property type="entry name" value="HTH_TetR"/>
</dbReference>
<dbReference type="RefSeq" id="WP_053476265.1">
    <property type="nucleotide sequence ID" value="NZ_CP041305.1"/>
</dbReference>
<feature type="DNA-binding region" description="H-T-H motif" evidence="3">
    <location>
        <begin position="36"/>
        <end position="55"/>
    </location>
</feature>
<accession>A0A0Q3QPW4</accession>
<dbReference type="SUPFAM" id="SSF46689">
    <property type="entry name" value="Homeodomain-like"/>
    <property type="match status" value="1"/>
</dbReference>
<dbReference type="PANTHER" id="PTHR43479:SF11">
    <property type="entry name" value="ACREF_ENVCD OPERON REPRESSOR-RELATED"/>
    <property type="match status" value="1"/>
</dbReference>
<dbReference type="AlphaFoldDB" id="A0A0Q3QPW4"/>
<dbReference type="Proteomes" id="UP000050996">
    <property type="component" value="Unassembled WGS sequence"/>
</dbReference>
<dbReference type="Gene3D" id="1.10.357.10">
    <property type="entry name" value="Tetracycline Repressor, domain 2"/>
    <property type="match status" value="1"/>
</dbReference>
<dbReference type="PROSITE" id="PS01081">
    <property type="entry name" value="HTH_TETR_1"/>
    <property type="match status" value="1"/>
</dbReference>
<evidence type="ECO:0000256" key="1">
    <source>
        <dbReference type="ARBA" id="ARBA00022491"/>
    </source>
</evidence>
<evidence type="ECO:0000256" key="2">
    <source>
        <dbReference type="ARBA" id="ARBA00023125"/>
    </source>
</evidence>
<dbReference type="Pfam" id="PF00440">
    <property type="entry name" value="TetR_N"/>
    <property type="match status" value="1"/>
</dbReference>
<proteinExistence type="predicted"/>
<keyword evidence="1" id="KW-0678">Repressor</keyword>
<reference evidence="5 6" key="1">
    <citation type="submission" date="2015-09" db="EMBL/GenBank/DDBJ databases">
        <title>Genome sequencing project for genomic taxonomy and phylogenomics of Bacillus-like bacteria.</title>
        <authorList>
            <person name="Liu B."/>
            <person name="Wang J."/>
            <person name="Zhu Y."/>
            <person name="Liu G."/>
            <person name="Chen Q."/>
            <person name="Chen Z."/>
            <person name="Lan J."/>
            <person name="Che J."/>
            <person name="Ge C."/>
            <person name="Shi H."/>
            <person name="Pan Z."/>
            <person name="Liu X."/>
        </authorList>
    </citation>
    <scope>NUCLEOTIDE SEQUENCE [LARGE SCALE GENOMIC DNA]</scope>
    <source>
        <strain evidence="5 6">FJAT-18043</strain>
    </source>
</reference>
<evidence type="ECO:0000313" key="5">
    <source>
        <dbReference type="EMBL" id="KQL19734.1"/>
    </source>
</evidence>